<dbReference type="PANTHER" id="PTHR37419">
    <property type="entry name" value="SERINE/THREONINE-PROTEIN KINASE TOXIN HIPA"/>
    <property type="match status" value="1"/>
</dbReference>
<reference evidence="6 7" key="1">
    <citation type="journal article" date="2018" name="Emerg. Microbes Infect.">
        <title>Genomic analysis of oral Campylobacter concisus strains identified a potential bacterial molecular marker associated with active Crohn's disease.</title>
        <authorList>
            <person name="Liu F."/>
            <person name="Ma R."/>
            <person name="Tay C.Y.A."/>
            <person name="Octavia S."/>
            <person name="Lan R."/>
            <person name="Chung H.K.L."/>
            <person name="Riordan S.M."/>
            <person name="Grimm M.C."/>
            <person name="Leong R.W."/>
            <person name="Tanaka M.M."/>
            <person name="Connor S."/>
            <person name="Zhang L."/>
        </authorList>
    </citation>
    <scope>NUCLEOTIDE SEQUENCE [LARGE SCALE GENOMIC DNA]</scope>
    <source>
        <strain evidence="6 7">P2CDO4</strain>
        <plasmid evidence="6">pICON</plasmid>
    </source>
</reference>
<dbReference type="InterPro" id="IPR052028">
    <property type="entry name" value="HipA_Ser/Thr_kinase"/>
</dbReference>
<feature type="domain" description="HipA N-terminal subdomain 1" evidence="5">
    <location>
        <begin position="5"/>
        <end position="81"/>
    </location>
</feature>
<evidence type="ECO:0000259" key="5">
    <source>
        <dbReference type="Pfam" id="PF13657"/>
    </source>
</evidence>
<dbReference type="Pfam" id="PF13657">
    <property type="entry name" value="Couple_hipA"/>
    <property type="match status" value="1"/>
</dbReference>
<evidence type="ECO:0000313" key="7">
    <source>
        <dbReference type="Proteomes" id="UP000241854"/>
    </source>
</evidence>
<evidence type="ECO:0000256" key="3">
    <source>
        <dbReference type="ARBA" id="ARBA00022777"/>
    </source>
</evidence>
<dbReference type="PANTHER" id="PTHR37419:SF8">
    <property type="entry name" value="TOXIN YJJJ"/>
    <property type="match status" value="1"/>
</dbReference>
<dbReference type="AlphaFoldDB" id="A0A2R4P300"/>
<keyword evidence="6" id="KW-0614">Plasmid</keyword>
<dbReference type="InterPro" id="IPR012893">
    <property type="entry name" value="HipA-like_C"/>
</dbReference>
<dbReference type="Proteomes" id="UP000241854">
    <property type="component" value="Plasmid pICON"/>
</dbReference>
<feature type="domain" description="HipA-like C-terminal" evidence="4">
    <location>
        <begin position="152"/>
        <end position="354"/>
    </location>
</feature>
<dbReference type="GO" id="GO:0004674">
    <property type="term" value="F:protein serine/threonine kinase activity"/>
    <property type="evidence" value="ECO:0007669"/>
    <property type="project" value="TreeGrafter"/>
</dbReference>
<dbReference type="Pfam" id="PF07804">
    <property type="entry name" value="HipA_C"/>
    <property type="match status" value="1"/>
</dbReference>
<dbReference type="GO" id="GO:0005829">
    <property type="term" value="C:cytosol"/>
    <property type="evidence" value="ECO:0007669"/>
    <property type="project" value="TreeGrafter"/>
</dbReference>
<evidence type="ECO:0000256" key="1">
    <source>
        <dbReference type="ARBA" id="ARBA00010164"/>
    </source>
</evidence>
<name>A0A2R4P300_9BACT</name>
<evidence type="ECO:0000256" key="2">
    <source>
        <dbReference type="ARBA" id="ARBA00022679"/>
    </source>
</evidence>
<accession>A0A2R4P300</accession>
<protein>
    <submittedName>
        <fullName evidence="6">HipA protein</fullName>
    </submittedName>
</protein>
<dbReference type="RefSeq" id="WP_236635328.1">
    <property type="nucleotide sequence ID" value="NZ_CP021643.1"/>
</dbReference>
<dbReference type="Gene3D" id="1.10.1070.20">
    <property type="match status" value="1"/>
</dbReference>
<evidence type="ECO:0000259" key="4">
    <source>
        <dbReference type="Pfam" id="PF07804"/>
    </source>
</evidence>
<evidence type="ECO:0000313" key="6">
    <source>
        <dbReference type="EMBL" id="AVX45058.1"/>
    </source>
</evidence>
<sequence>MSDTLKIYSNDDLVGFLKIYAVGRNETYYFEYDKEWLKNGFEIDPNLPLQSSQFVSKNLWGAFCDISPDRWGRLIQKRKAGSELTESEYMLGVSDYFRIGSLRIEKESEFVSATNDIPKLTHISELCISSQRIERGESLESDIKNLLAPSGSLGGARPKASVLKGNELYIVKFPSIKDEYRQISRSEKTMLDVASIAKINVCQSELFETAKGTALLVKRFDRNGDKRIPYKSAMTLLGVRDGDENNDKSYCDLANVLDSKNKKELFRRMVFNGLFGNTDDHLRNHGVLYDEKTKSWNLSPAFDITPTPIIYSKQNHALNFVGFKSLPSVQLFYDIKSKFDINDSEFKEIIADMLMARDKFEEIAKRNKINSDNLKMLRNNYCHEDFGRGGEFIAQINQNMAEEYISLDDEANSYKFKL</sequence>
<geneLocation type="plasmid" evidence="7">
    <name>picon</name>
</geneLocation>
<keyword evidence="3" id="KW-0418">Kinase</keyword>
<proteinExistence type="inferred from homology"/>
<gene>
    <name evidence="6" type="ORF">CCS77_2052</name>
</gene>
<comment type="similarity">
    <text evidence="1">Belongs to the HipA Ser/Thr kinase family.</text>
</comment>
<dbReference type="EMBL" id="CP021643">
    <property type="protein sequence ID" value="AVX45058.1"/>
    <property type="molecule type" value="Genomic_DNA"/>
</dbReference>
<keyword evidence="2" id="KW-0808">Transferase</keyword>
<dbReference type="InterPro" id="IPR017508">
    <property type="entry name" value="HipA_N1"/>
</dbReference>
<organism evidence="6 7">
    <name type="scientific">Campylobacter concisus</name>
    <dbReference type="NCBI Taxonomy" id="199"/>
    <lineage>
        <taxon>Bacteria</taxon>
        <taxon>Pseudomonadati</taxon>
        <taxon>Campylobacterota</taxon>
        <taxon>Epsilonproteobacteria</taxon>
        <taxon>Campylobacterales</taxon>
        <taxon>Campylobacteraceae</taxon>
        <taxon>Campylobacter</taxon>
    </lineage>
</organism>